<dbReference type="InterPro" id="IPR039422">
    <property type="entry name" value="MarR/SlyA-like"/>
</dbReference>
<dbReference type="PANTHER" id="PTHR33164:SF106">
    <property type="entry name" value="TRANSCRIPTIONAL REGULATORY PROTEIN"/>
    <property type="match status" value="1"/>
</dbReference>
<evidence type="ECO:0000313" key="3">
    <source>
        <dbReference type="Proteomes" id="UP000287188"/>
    </source>
</evidence>
<accession>A0A402ATQ0</accession>
<dbReference type="InterPro" id="IPR011991">
    <property type="entry name" value="ArsR-like_HTH"/>
</dbReference>
<dbReference type="AlphaFoldDB" id="A0A402ATQ0"/>
<feature type="domain" description="HTH marR-type" evidence="1">
    <location>
        <begin position="8"/>
        <end position="146"/>
    </location>
</feature>
<dbReference type="SMART" id="SM00347">
    <property type="entry name" value="HTH_MARR"/>
    <property type="match status" value="1"/>
</dbReference>
<proteinExistence type="predicted"/>
<dbReference type="InterPro" id="IPR036388">
    <property type="entry name" value="WH-like_DNA-bd_sf"/>
</dbReference>
<dbReference type="PROSITE" id="PS50995">
    <property type="entry name" value="HTH_MARR_2"/>
    <property type="match status" value="1"/>
</dbReference>
<gene>
    <name evidence="2" type="ORF">KDK_62910</name>
</gene>
<dbReference type="Pfam" id="PF01047">
    <property type="entry name" value="MarR"/>
    <property type="match status" value="1"/>
</dbReference>
<dbReference type="Proteomes" id="UP000287188">
    <property type="component" value="Unassembled WGS sequence"/>
</dbReference>
<dbReference type="PANTHER" id="PTHR33164">
    <property type="entry name" value="TRANSCRIPTIONAL REGULATOR, MARR FAMILY"/>
    <property type="match status" value="1"/>
</dbReference>
<dbReference type="Gene3D" id="1.10.10.10">
    <property type="entry name" value="Winged helix-like DNA-binding domain superfamily/Winged helix DNA-binding domain"/>
    <property type="match status" value="1"/>
</dbReference>
<dbReference type="OrthoDB" id="162531at2"/>
<evidence type="ECO:0000259" key="1">
    <source>
        <dbReference type="PROSITE" id="PS50995"/>
    </source>
</evidence>
<keyword evidence="3" id="KW-1185">Reference proteome</keyword>
<comment type="caution">
    <text evidence="2">The sequence shown here is derived from an EMBL/GenBank/DDBJ whole genome shotgun (WGS) entry which is preliminary data.</text>
</comment>
<dbReference type="SUPFAM" id="SSF46785">
    <property type="entry name" value="Winged helix' DNA-binding domain"/>
    <property type="match status" value="1"/>
</dbReference>
<evidence type="ECO:0000313" key="2">
    <source>
        <dbReference type="EMBL" id="GCE22491.1"/>
    </source>
</evidence>
<dbReference type="EMBL" id="BIFS01000002">
    <property type="protein sequence ID" value="GCE22491.1"/>
    <property type="molecule type" value="Genomic_DNA"/>
</dbReference>
<name>A0A402ATQ0_9CHLR</name>
<dbReference type="CDD" id="cd00090">
    <property type="entry name" value="HTH_ARSR"/>
    <property type="match status" value="1"/>
</dbReference>
<dbReference type="GO" id="GO:0003700">
    <property type="term" value="F:DNA-binding transcription factor activity"/>
    <property type="evidence" value="ECO:0007669"/>
    <property type="project" value="InterPro"/>
</dbReference>
<protein>
    <submittedName>
        <fullName evidence="2">Transcriptional regulator</fullName>
    </submittedName>
</protein>
<dbReference type="GO" id="GO:0006950">
    <property type="term" value="P:response to stress"/>
    <property type="evidence" value="ECO:0007669"/>
    <property type="project" value="TreeGrafter"/>
</dbReference>
<dbReference type="RefSeq" id="WP_126555386.1">
    <property type="nucleotide sequence ID" value="NZ_BIFS01000002.1"/>
</dbReference>
<dbReference type="InterPro" id="IPR000835">
    <property type="entry name" value="HTH_MarR-typ"/>
</dbReference>
<reference evidence="3" key="1">
    <citation type="submission" date="2018-12" db="EMBL/GenBank/DDBJ databases">
        <title>Tengunoibacter tsumagoiensis gen. nov., sp. nov., Dictyobacter kobayashii sp. nov., D. alpinus sp. nov., and D. joshuensis sp. nov. and description of Dictyobacteraceae fam. nov. within the order Ktedonobacterales isolated from Tengu-no-mugimeshi.</title>
        <authorList>
            <person name="Wang C.M."/>
            <person name="Zheng Y."/>
            <person name="Sakai Y."/>
            <person name="Toyoda A."/>
            <person name="Minakuchi Y."/>
            <person name="Abe K."/>
            <person name="Yokota A."/>
            <person name="Yabe S."/>
        </authorList>
    </citation>
    <scope>NUCLEOTIDE SEQUENCE [LARGE SCALE GENOMIC DNA]</scope>
    <source>
        <strain evidence="3">Uno11</strain>
    </source>
</reference>
<organism evidence="2 3">
    <name type="scientific">Dictyobacter kobayashii</name>
    <dbReference type="NCBI Taxonomy" id="2014872"/>
    <lineage>
        <taxon>Bacteria</taxon>
        <taxon>Bacillati</taxon>
        <taxon>Chloroflexota</taxon>
        <taxon>Ktedonobacteria</taxon>
        <taxon>Ktedonobacterales</taxon>
        <taxon>Dictyobacteraceae</taxon>
        <taxon>Dictyobacter</taxon>
    </lineage>
</organism>
<dbReference type="InterPro" id="IPR036390">
    <property type="entry name" value="WH_DNA-bd_sf"/>
</dbReference>
<sequence length="175" mass="19758">MSRDRSGHDELLVALERAGRKYSESSVLLHQAIADTLGLNITDLKCLDLIRESHDMTPGKLAKLTGLTTGAVTGIIDRLEKAGYAQRERDGADRRKISLRAHPEQIFSKLTPIFTSFQQAMAAEFNATYSDQDMALILDFVERSTRVMQAETWKMRHHLDEQNEEQQPVPSNMTT</sequence>